<feature type="chain" id="PRO_5042897289" description="Lipid/polyisoprenoid-binding YceI-like domain-containing protein" evidence="1">
    <location>
        <begin position="27"/>
        <end position="182"/>
    </location>
</feature>
<protein>
    <recommendedName>
        <fullName evidence="2">Lipid/polyisoprenoid-binding YceI-like domain-containing protein</fullName>
    </recommendedName>
</protein>
<reference evidence="3 4" key="1">
    <citation type="submission" date="2021-12" db="EMBL/GenBank/DDBJ databases">
        <title>Genome sequencing of bacteria with rrn-lacking chromosome and rrn-plasmid.</title>
        <authorList>
            <person name="Anda M."/>
            <person name="Iwasaki W."/>
        </authorList>
    </citation>
    <scope>NUCLEOTIDE SEQUENCE [LARGE SCALE GENOMIC DNA]</scope>
    <source>
        <strain evidence="3 4">NBRC 15940</strain>
    </source>
</reference>
<name>A0AAN5AIV5_9BACT</name>
<dbReference type="RefSeq" id="WP_338236075.1">
    <property type="nucleotide sequence ID" value="NZ_BQKE01000001.1"/>
</dbReference>
<dbReference type="EMBL" id="BQKE01000001">
    <property type="protein sequence ID" value="GJM60267.1"/>
    <property type="molecule type" value="Genomic_DNA"/>
</dbReference>
<dbReference type="Proteomes" id="UP001310022">
    <property type="component" value="Unassembled WGS sequence"/>
</dbReference>
<dbReference type="AlphaFoldDB" id="A0AAN5AIV5"/>
<accession>A0AAN5AIV5</accession>
<dbReference type="InterPro" id="IPR007372">
    <property type="entry name" value="Lipid/polyisoprenoid-bd_YceI"/>
</dbReference>
<comment type="caution">
    <text evidence="3">The sequence shown here is derived from an EMBL/GenBank/DDBJ whole genome shotgun (WGS) entry which is preliminary data.</text>
</comment>
<keyword evidence="1" id="KW-0732">Signal</keyword>
<evidence type="ECO:0000256" key="1">
    <source>
        <dbReference type="SAM" id="SignalP"/>
    </source>
</evidence>
<feature type="domain" description="Lipid/polyisoprenoid-binding YceI-like" evidence="2">
    <location>
        <begin position="50"/>
        <end position="178"/>
    </location>
</feature>
<feature type="signal peptide" evidence="1">
    <location>
        <begin position="1"/>
        <end position="26"/>
    </location>
</feature>
<evidence type="ECO:0000313" key="4">
    <source>
        <dbReference type="Proteomes" id="UP001310022"/>
    </source>
</evidence>
<evidence type="ECO:0000313" key="3">
    <source>
        <dbReference type="EMBL" id="GJM60267.1"/>
    </source>
</evidence>
<dbReference type="SUPFAM" id="SSF101874">
    <property type="entry name" value="YceI-like"/>
    <property type="match status" value="1"/>
</dbReference>
<dbReference type="Pfam" id="PF04264">
    <property type="entry name" value="YceI"/>
    <property type="match status" value="1"/>
</dbReference>
<sequence>MGKAKLISSLFSVVFIVLFSASASFAEGFKITIKGVSNVHDWECEVEQADVKVTATANGGTLEALEGAKVVVPVKSIKSGKSGMDKNIYKALKESKHADIAFEMKKVNSLDGNKVSVDGTLRIAGVTNNVTLNAEFTTVDGKTAIKGAEVISMKAYEVEAPTAMFGAITTEDEVTVEYVVFL</sequence>
<organism evidence="3 4">
    <name type="scientific">Persicobacter diffluens</name>
    <dbReference type="NCBI Taxonomy" id="981"/>
    <lineage>
        <taxon>Bacteria</taxon>
        <taxon>Pseudomonadati</taxon>
        <taxon>Bacteroidota</taxon>
        <taxon>Cytophagia</taxon>
        <taxon>Cytophagales</taxon>
        <taxon>Persicobacteraceae</taxon>
        <taxon>Persicobacter</taxon>
    </lineage>
</organism>
<dbReference type="PANTHER" id="PTHR34406:SF1">
    <property type="entry name" value="PROTEIN YCEI"/>
    <property type="match status" value="1"/>
</dbReference>
<dbReference type="InterPro" id="IPR036761">
    <property type="entry name" value="TTHA0802/YceI-like_sf"/>
</dbReference>
<keyword evidence="4" id="KW-1185">Reference proteome</keyword>
<dbReference type="Gene3D" id="2.40.128.110">
    <property type="entry name" value="Lipid/polyisoprenoid-binding, YceI-like"/>
    <property type="match status" value="1"/>
</dbReference>
<dbReference type="PANTHER" id="PTHR34406">
    <property type="entry name" value="PROTEIN YCEI"/>
    <property type="match status" value="1"/>
</dbReference>
<gene>
    <name evidence="3" type="ORF">PEDI_08190</name>
</gene>
<evidence type="ECO:0000259" key="2">
    <source>
        <dbReference type="Pfam" id="PF04264"/>
    </source>
</evidence>
<proteinExistence type="predicted"/>